<evidence type="ECO:0000256" key="10">
    <source>
        <dbReference type="ARBA" id="ARBA00024908"/>
    </source>
</evidence>
<feature type="compositionally biased region" description="Basic and acidic residues" evidence="12">
    <location>
        <begin position="302"/>
        <end position="319"/>
    </location>
</feature>
<accession>A0A1H9S7H8</accession>
<dbReference type="GO" id="GO:0005737">
    <property type="term" value="C:cytoplasm"/>
    <property type="evidence" value="ECO:0007669"/>
    <property type="project" value="UniProtKB-SubCell"/>
</dbReference>
<evidence type="ECO:0000256" key="11">
    <source>
        <dbReference type="ARBA" id="ARBA00032441"/>
    </source>
</evidence>
<keyword evidence="8" id="KW-0067">ATP-binding</keyword>
<dbReference type="RefSeq" id="WP_342735528.1">
    <property type="nucleotide sequence ID" value="NZ_FOGZ01000011.1"/>
</dbReference>
<dbReference type="PANTHER" id="PTHR33540">
    <property type="entry name" value="TRNA THREONYLCARBAMOYLADENOSINE BIOSYNTHESIS PROTEIN TSAE"/>
    <property type="match status" value="1"/>
</dbReference>
<evidence type="ECO:0000256" key="12">
    <source>
        <dbReference type="SAM" id="MobiDB-lite"/>
    </source>
</evidence>
<keyword evidence="9" id="KW-0460">Magnesium</keyword>
<dbReference type="STRING" id="64702.SAMN05443377_11181"/>
<keyword evidence="15" id="KW-1185">Reference proteome</keyword>
<comment type="similarity">
    <text evidence="2">Belongs to the TsaE family.</text>
</comment>
<evidence type="ECO:0000256" key="4">
    <source>
        <dbReference type="ARBA" id="ARBA00022490"/>
    </source>
</evidence>
<feature type="region of interest" description="Disordered" evidence="12">
    <location>
        <begin position="302"/>
        <end position="336"/>
    </location>
</feature>
<reference evidence="14 15" key="1">
    <citation type="submission" date="2016-10" db="EMBL/GenBank/DDBJ databases">
        <authorList>
            <person name="de Groot N.N."/>
        </authorList>
    </citation>
    <scope>NUCLEOTIDE SEQUENCE [LARGE SCALE GENOMIC DNA]</scope>
    <source>
        <strain evidence="14 15">DSM 16859</strain>
    </source>
</reference>
<dbReference type="SUPFAM" id="SSF52540">
    <property type="entry name" value="P-loop containing nucleoside triphosphate hydrolases"/>
    <property type="match status" value="1"/>
</dbReference>
<evidence type="ECO:0000256" key="9">
    <source>
        <dbReference type="ARBA" id="ARBA00022842"/>
    </source>
</evidence>
<dbReference type="Proteomes" id="UP000198815">
    <property type="component" value="Unassembled WGS sequence"/>
</dbReference>
<keyword evidence="7" id="KW-0547">Nucleotide-binding</keyword>
<evidence type="ECO:0000313" key="15">
    <source>
        <dbReference type="Proteomes" id="UP000198815"/>
    </source>
</evidence>
<evidence type="ECO:0000256" key="7">
    <source>
        <dbReference type="ARBA" id="ARBA00022741"/>
    </source>
</evidence>
<evidence type="ECO:0000313" key="14">
    <source>
        <dbReference type="EMBL" id="SER80878.1"/>
    </source>
</evidence>
<dbReference type="NCBIfam" id="TIGR00150">
    <property type="entry name" value="T6A_YjeE"/>
    <property type="match status" value="1"/>
</dbReference>
<organism evidence="14 15">
    <name type="scientific">Propionibacterium cyclohexanicum</name>
    <dbReference type="NCBI Taxonomy" id="64702"/>
    <lineage>
        <taxon>Bacteria</taxon>
        <taxon>Bacillati</taxon>
        <taxon>Actinomycetota</taxon>
        <taxon>Actinomycetes</taxon>
        <taxon>Propionibacteriales</taxon>
        <taxon>Propionibacteriaceae</taxon>
        <taxon>Propionibacterium</taxon>
    </lineage>
</organism>
<dbReference type="Pfam" id="PF02367">
    <property type="entry name" value="TsaE"/>
    <property type="match status" value="1"/>
</dbReference>
<dbReference type="GO" id="GO:0016747">
    <property type="term" value="F:acyltransferase activity, transferring groups other than amino-acyl groups"/>
    <property type="evidence" value="ECO:0007669"/>
    <property type="project" value="InterPro"/>
</dbReference>
<dbReference type="AlphaFoldDB" id="A0A1H9S7H8"/>
<name>A0A1H9S7H8_9ACTN</name>
<feature type="domain" description="N-acetyltransferase" evidence="13">
    <location>
        <begin position="6"/>
        <end position="158"/>
    </location>
</feature>
<dbReference type="PROSITE" id="PS51186">
    <property type="entry name" value="GNAT"/>
    <property type="match status" value="1"/>
</dbReference>
<dbReference type="GO" id="GO:0046872">
    <property type="term" value="F:metal ion binding"/>
    <property type="evidence" value="ECO:0007669"/>
    <property type="project" value="UniProtKB-KW"/>
</dbReference>
<dbReference type="InterPro" id="IPR000182">
    <property type="entry name" value="GNAT_dom"/>
</dbReference>
<evidence type="ECO:0000256" key="3">
    <source>
        <dbReference type="ARBA" id="ARBA00019010"/>
    </source>
</evidence>
<dbReference type="PANTHER" id="PTHR33540:SF2">
    <property type="entry name" value="TRNA THREONYLCARBAMOYLADENOSINE BIOSYNTHESIS PROTEIN TSAE"/>
    <property type="match status" value="1"/>
</dbReference>
<comment type="function">
    <text evidence="10">Required for the formation of a threonylcarbamoyl group on adenosine at position 37 (t(6)A37) in tRNAs that read codons beginning with adenine. Is involved in the transfer of the threonylcarbamoyl moiety of threonylcarbamoyl-AMP (TC-AMP) to the N6 group of A37, together with TsaD and TsaB. TsaE seems to play an indirect role in the t(6)A biosynthesis pathway, possibly in regulating the core enzymatic function of TsaD.</text>
</comment>
<dbReference type="GO" id="GO:0005524">
    <property type="term" value="F:ATP binding"/>
    <property type="evidence" value="ECO:0007669"/>
    <property type="project" value="UniProtKB-KW"/>
</dbReference>
<dbReference type="Pfam" id="PF00583">
    <property type="entry name" value="Acetyltransf_1"/>
    <property type="match status" value="1"/>
</dbReference>
<dbReference type="GO" id="GO:0002949">
    <property type="term" value="P:tRNA threonylcarbamoyladenosine modification"/>
    <property type="evidence" value="ECO:0007669"/>
    <property type="project" value="InterPro"/>
</dbReference>
<dbReference type="EMBL" id="FOGZ01000011">
    <property type="protein sequence ID" value="SER80878.1"/>
    <property type="molecule type" value="Genomic_DNA"/>
</dbReference>
<dbReference type="SUPFAM" id="SSF55729">
    <property type="entry name" value="Acyl-CoA N-acyltransferases (Nat)"/>
    <property type="match status" value="1"/>
</dbReference>
<gene>
    <name evidence="14" type="ORF">SAMN05443377_11181</name>
</gene>
<proteinExistence type="inferred from homology"/>
<dbReference type="CDD" id="cd04301">
    <property type="entry name" value="NAT_SF"/>
    <property type="match status" value="1"/>
</dbReference>
<evidence type="ECO:0000256" key="1">
    <source>
        <dbReference type="ARBA" id="ARBA00004496"/>
    </source>
</evidence>
<evidence type="ECO:0000256" key="6">
    <source>
        <dbReference type="ARBA" id="ARBA00022723"/>
    </source>
</evidence>
<dbReference type="InterPro" id="IPR003442">
    <property type="entry name" value="T6A_TsaE"/>
</dbReference>
<keyword evidence="5" id="KW-0819">tRNA processing</keyword>
<evidence type="ECO:0000256" key="2">
    <source>
        <dbReference type="ARBA" id="ARBA00007599"/>
    </source>
</evidence>
<evidence type="ECO:0000259" key="13">
    <source>
        <dbReference type="PROSITE" id="PS51186"/>
    </source>
</evidence>
<dbReference type="InterPro" id="IPR016181">
    <property type="entry name" value="Acyl_CoA_acyltransferase"/>
</dbReference>
<evidence type="ECO:0000256" key="5">
    <source>
        <dbReference type="ARBA" id="ARBA00022694"/>
    </source>
</evidence>
<dbReference type="Gene3D" id="3.40.630.30">
    <property type="match status" value="1"/>
</dbReference>
<comment type="subcellular location">
    <subcellularLocation>
        <location evidence="1">Cytoplasm</location>
    </subcellularLocation>
</comment>
<keyword evidence="4" id="KW-0963">Cytoplasm</keyword>
<sequence length="336" mass="36081">MTEDEVQLRLADEDDAPSLLALIRTSFAARRPVDPPPAALKDGVEDVARRIRECGGVVASIGGAPVGCLLMSSQPDDTLMVHRVSVLPGHQHEGVASALVRGAGEWAADQGKRRIQLMARSDLPELVSWWQMHGFTIDHAVEGGYILARMLPVSVTVPSAEDMRALGRALAARMRAGDLLVANGELGAGKTTLAQGLGAGLRVQGPIISPTFVLARIHRSLGEGLGLVHVDAYRMGSAAELEDIDLDSSMADSVTLVEWGAGLAEGLSRDHLDIDIVRSEDPDDDTRTVYLSAHGPRWETEDLYSLRREVRPDPHEDRLASGQPEHGRSNPGQEAS</sequence>
<protein>
    <recommendedName>
        <fullName evidence="3">tRNA threonylcarbamoyladenosine biosynthesis protein TsaE</fullName>
    </recommendedName>
    <alternativeName>
        <fullName evidence="11">t(6)A37 threonylcarbamoyladenosine biosynthesis protein TsaE</fullName>
    </alternativeName>
</protein>
<dbReference type="InterPro" id="IPR027417">
    <property type="entry name" value="P-loop_NTPase"/>
</dbReference>
<keyword evidence="6" id="KW-0479">Metal-binding</keyword>
<evidence type="ECO:0000256" key="8">
    <source>
        <dbReference type="ARBA" id="ARBA00022840"/>
    </source>
</evidence>
<dbReference type="Gene3D" id="3.40.50.300">
    <property type="entry name" value="P-loop containing nucleotide triphosphate hydrolases"/>
    <property type="match status" value="1"/>
</dbReference>